<evidence type="ECO:0000256" key="6">
    <source>
        <dbReference type="SAM" id="MobiDB-lite"/>
    </source>
</evidence>
<keyword evidence="8" id="KW-1185">Reference proteome</keyword>
<dbReference type="InterPro" id="IPR036291">
    <property type="entry name" value="NAD(P)-bd_dom_sf"/>
</dbReference>
<dbReference type="OrthoDB" id="9794387at2"/>
<evidence type="ECO:0000256" key="4">
    <source>
        <dbReference type="ARBA" id="ARBA00022857"/>
    </source>
</evidence>
<dbReference type="Proteomes" id="UP000307943">
    <property type="component" value="Unassembled WGS sequence"/>
</dbReference>
<gene>
    <name evidence="7" type="ORF">FE784_13000</name>
</gene>
<dbReference type="AlphaFoldDB" id="A0A5C4TA97"/>
<sequence>MPANCTKRPKPVRPATPLRPIRPGMHPTEQSSGALSIPSPCSRSSAVSECRINVGIRIRSKDKHDRARGGCLVKGGLPACVCPGRFAIISDIASERNEEEWIVKLFIVTGASKGLGEEMLRQLMRPGHRLIGLARGEGTELQAEARARGVRLEWISCDLSDARRLETVMAEALTDGSGGEGSDVGIGPGNGSAFADGITGAYLINNAGTIEPMAPVDRCSVPDMARSVALNLIAPMALTAEFIRHTAGWDVDRRVLNVSSGAGKKPYYGWSAYCASKAALDMFTRCAGEEQQVEEGGVRVLSVAPGVVDTGMQSRIRETSADLFRQRDRFVRLKQSGALLSPGEAADKLLRVLFDDRHPSGSVLDIRDLF</sequence>
<name>A0A5C4TA97_9BACL</name>
<dbReference type="Gene3D" id="3.40.50.720">
    <property type="entry name" value="NAD(P)-binding Rossmann-like Domain"/>
    <property type="match status" value="1"/>
</dbReference>
<evidence type="ECO:0000256" key="1">
    <source>
        <dbReference type="ARBA" id="ARBA00004496"/>
    </source>
</evidence>
<dbReference type="PRINTS" id="PR00081">
    <property type="entry name" value="GDHRDH"/>
</dbReference>
<accession>A0A5C4TA97</accession>
<dbReference type="SUPFAM" id="SSF51735">
    <property type="entry name" value="NAD(P)-binding Rossmann-fold domains"/>
    <property type="match status" value="1"/>
</dbReference>
<proteinExistence type="inferred from homology"/>
<dbReference type="PANTHER" id="PTHR44085:SF2">
    <property type="entry name" value="SEPIAPTERIN REDUCTASE"/>
    <property type="match status" value="1"/>
</dbReference>
<dbReference type="PANTHER" id="PTHR44085">
    <property type="entry name" value="SEPIAPTERIN REDUCTASE"/>
    <property type="match status" value="1"/>
</dbReference>
<organism evidence="7 8">
    <name type="scientific">Paenibacillus hemerocallicola</name>
    <dbReference type="NCBI Taxonomy" id="1172614"/>
    <lineage>
        <taxon>Bacteria</taxon>
        <taxon>Bacillati</taxon>
        <taxon>Bacillota</taxon>
        <taxon>Bacilli</taxon>
        <taxon>Bacillales</taxon>
        <taxon>Paenibacillaceae</taxon>
        <taxon>Paenibacillus</taxon>
    </lineage>
</organism>
<dbReference type="CDD" id="cd05367">
    <property type="entry name" value="SPR-like_SDR_c"/>
    <property type="match status" value="1"/>
</dbReference>
<feature type="region of interest" description="Disordered" evidence="6">
    <location>
        <begin position="1"/>
        <end position="40"/>
    </location>
</feature>
<comment type="similarity">
    <text evidence="2">Belongs to the short-chain dehydrogenases/reductases (SDR) family.</text>
</comment>
<protein>
    <submittedName>
        <fullName evidence="7">SDR family NAD(P)-dependent oxidoreductase</fullName>
    </submittedName>
</protein>
<reference evidence="7 8" key="1">
    <citation type="submission" date="2019-05" db="EMBL/GenBank/DDBJ databases">
        <title>We sequenced the genome of Paenibacillus hemerocallicola KCTC 33185 for further insight into its adaptation and study the phylogeny of Paenibacillus.</title>
        <authorList>
            <person name="Narsing Rao M.P."/>
        </authorList>
    </citation>
    <scope>NUCLEOTIDE SEQUENCE [LARGE SCALE GENOMIC DNA]</scope>
    <source>
        <strain evidence="7 8">KCTC 33185</strain>
    </source>
</reference>
<evidence type="ECO:0000313" key="8">
    <source>
        <dbReference type="Proteomes" id="UP000307943"/>
    </source>
</evidence>
<dbReference type="GO" id="GO:0005737">
    <property type="term" value="C:cytoplasm"/>
    <property type="evidence" value="ECO:0007669"/>
    <property type="project" value="UniProtKB-SubCell"/>
</dbReference>
<keyword evidence="5" id="KW-0560">Oxidoreductase</keyword>
<keyword evidence="3" id="KW-0963">Cytoplasm</keyword>
<dbReference type="GO" id="GO:0004757">
    <property type="term" value="F:sepiapterin reductase (NADP+) activity"/>
    <property type="evidence" value="ECO:0007669"/>
    <property type="project" value="TreeGrafter"/>
</dbReference>
<dbReference type="InterPro" id="IPR020904">
    <property type="entry name" value="Sc_DH/Rdtase_CS"/>
</dbReference>
<dbReference type="PROSITE" id="PS00061">
    <property type="entry name" value="ADH_SHORT"/>
    <property type="match status" value="1"/>
</dbReference>
<evidence type="ECO:0000256" key="2">
    <source>
        <dbReference type="ARBA" id="ARBA00006484"/>
    </source>
</evidence>
<evidence type="ECO:0000313" key="7">
    <source>
        <dbReference type="EMBL" id="TNJ65832.1"/>
    </source>
</evidence>
<dbReference type="InterPro" id="IPR051721">
    <property type="entry name" value="Biopterin_syn/organic_redct"/>
</dbReference>
<evidence type="ECO:0000256" key="3">
    <source>
        <dbReference type="ARBA" id="ARBA00022490"/>
    </source>
</evidence>
<comment type="caution">
    <text evidence="7">The sequence shown here is derived from an EMBL/GenBank/DDBJ whole genome shotgun (WGS) entry which is preliminary data.</text>
</comment>
<keyword evidence="4" id="KW-0521">NADP</keyword>
<evidence type="ECO:0000256" key="5">
    <source>
        <dbReference type="ARBA" id="ARBA00023002"/>
    </source>
</evidence>
<dbReference type="Pfam" id="PF00106">
    <property type="entry name" value="adh_short"/>
    <property type="match status" value="2"/>
</dbReference>
<dbReference type="GO" id="GO:0006729">
    <property type="term" value="P:tetrahydrobiopterin biosynthetic process"/>
    <property type="evidence" value="ECO:0007669"/>
    <property type="project" value="TreeGrafter"/>
</dbReference>
<dbReference type="EMBL" id="VDCQ01000015">
    <property type="protein sequence ID" value="TNJ65832.1"/>
    <property type="molecule type" value="Genomic_DNA"/>
</dbReference>
<feature type="compositionally biased region" description="Polar residues" evidence="6">
    <location>
        <begin position="28"/>
        <end position="40"/>
    </location>
</feature>
<comment type="subcellular location">
    <subcellularLocation>
        <location evidence="1">Cytoplasm</location>
    </subcellularLocation>
</comment>
<dbReference type="InterPro" id="IPR002347">
    <property type="entry name" value="SDR_fam"/>
</dbReference>